<evidence type="ECO:0000313" key="2">
    <source>
        <dbReference type="EMBL" id="KAK5091031.1"/>
    </source>
</evidence>
<proteinExistence type="predicted"/>
<feature type="region of interest" description="Disordered" evidence="1">
    <location>
        <begin position="201"/>
        <end position="225"/>
    </location>
</feature>
<name>A0AAN7TEH4_9EURO</name>
<protein>
    <submittedName>
        <fullName evidence="2">Uncharacterized protein</fullName>
    </submittedName>
</protein>
<dbReference type="Proteomes" id="UP001309876">
    <property type="component" value="Unassembled WGS sequence"/>
</dbReference>
<keyword evidence="3" id="KW-1185">Reference proteome</keyword>
<dbReference type="AlphaFoldDB" id="A0AAN7TEH4"/>
<reference evidence="2 3" key="1">
    <citation type="submission" date="2023-08" db="EMBL/GenBank/DDBJ databases">
        <title>Black Yeasts Isolated from many extreme environments.</title>
        <authorList>
            <person name="Coleine C."/>
            <person name="Stajich J.E."/>
            <person name="Selbmann L."/>
        </authorList>
    </citation>
    <scope>NUCLEOTIDE SEQUENCE [LARGE SCALE GENOMIC DNA]</scope>
    <source>
        <strain evidence="2 3">CCFEE 5910</strain>
    </source>
</reference>
<feature type="region of interest" description="Disordered" evidence="1">
    <location>
        <begin position="138"/>
        <end position="170"/>
    </location>
</feature>
<evidence type="ECO:0000256" key="1">
    <source>
        <dbReference type="SAM" id="MobiDB-lite"/>
    </source>
</evidence>
<sequence>MEPIPPIDPRLHLPADMFYGNFVCFVQQEGQMLDTISNGILHDYDGKPTSDAQVFLDDIRANHGMTIPIDERKLTDKQRRMATMHGTNPSSKMRRRETIVGLRKNSRGQLRWHVRLLSISEGPMTSLQTLQPFDPARYQGSRSVARNHSRSQISPGTRAGPTRHSLVAPRPASLVNADGAVVGRGSREVVGQAALSQAVDDLVASEAPESNTQTRGRKRRRIQQD</sequence>
<evidence type="ECO:0000313" key="3">
    <source>
        <dbReference type="Proteomes" id="UP001309876"/>
    </source>
</evidence>
<feature type="compositionally biased region" description="Basic residues" evidence="1">
    <location>
        <begin position="215"/>
        <end position="225"/>
    </location>
</feature>
<feature type="compositionally biased region" description="Polar residues" evidence="1">
    <location>
        <begin position="140"/>
        <end position="155"/>
    </location>
</feature>
<gene>
    <name evidence="2" type="ORF">LTR05_001211</name>
</gene>
<dbReference type="EMBL" id="JAVRRJ010000001">
    <property type="protein sequence ID" value="KAK5091031.1"/>
    <property type="molecule type" value="Genomic_DNA"/>
</dbReference>
<accession>A0AAN7TEH4</accession>
<comment type="caution">
    <text evidence="2">The sequence shown here is derived from an EMBL/GenBank/DDBJ whole genome shotgun (WGS) entry which is preliminary data.</text>
</comment>
<organism evidence="2 3">
    <name type="scientific">Lithohypha guttulata</name>
    <dbReference type="NCBI Taxonomy" id="1690604"/>
    <lineage>
        <taxon>Eukaryota</taxon>
        <taxon>Fungi</taxon>
        <taxon>Dikarya</taxon>
        <taxon>Ascomycota</taxon>
        <taxon>Pezizomycotina</taxon>
        <taxon>Eurotiomycetes</taxon>
        <taxon>Chaetothyriomycetidae</taxon>
        <taxon>Chaetothyriales</taxon>
        <taxon>Trichomeriaceae</taxon>
        <taxon>Lithohypha</taxon>
    </lineage>
</organism>